<sequence length="746" mass="82044">MGAGKRTQTIIINERTPSSYPTTMNSSTSARNLRKSDLGGVIFGCKHQTMAECLSNQLFGLPGAHFSYVRNIEPGLPLFLFNYSDRKLHGIFESASKGQMLINPYGWTENGTERTPYPAQVRICVRTQCQPLQEKQFGPIIRDNFYTANHFWFELDHSQADHLLLLFTSTSKGGLRVNLPSHLPHTWQSSGNASCSLEPSGRTGPFFHSKEESADWGQANQYEALGWDDASYNGHGNSNKSSSSGGDFNLADLKSEVPDIDPTKLDIGCSSSIPCFDGESTLEAHSEEIEENDDLVSSKLVEFVANHECQSECSNDDPPSPGKIQEDDGQLVLSPSITSVKDGMILPTSSDLHREIAVLREGIQELKCFQMEQLRWNIALQDKLMESNLLTQQLRSRVVELESRCQSTSCVGESSNVHNLLQPHPEGLIYLIGGYDGTSWLAGLDSYSPSNDKLIPLKPMSTPRSYACATALDGDIYVIGGGINGDTWFNTVERYSPTTDIWTPCPPLSKRKGSLAGATTRGRLFAIGGGNGCECFSDVEMFDPVLGRWINNPSMFQERFAAAAAEVNGVIYAVGGYDGKEYLKSAERFDPREASWTRIPSMSTRRGCHSLAVLDEKLYAMGGFDGERMVSSVEVFDPRVGCWRIGDPMNSNRGYAATAVLGHSVYALGGVEVDKILLDTVECYKENAGWQRTNLRGVGKRPLSSDHDLQMGGPESWKQKISNTSLFQYDLDSTALPEGSQGPDQI</sequence>
<keyword evidence="2" id="KW-1185">Reference proteome</keyword>
<reference evidence="1 2" key="1">
    <citation type="journal article" date="2022" name="Hortic Res">
        <title>A haplotype resolved chromosomal level avocado genome allows analysis of novel avocado genes.</title>
        <authorList>
            <person name="Nath O."/>
            <person name="Fletcher S.J."/>
            <person name="Hayward A."/>
            <person name="Shaw L.M."/>
            <person name="Masouleh A.K."/>
            <person name="Furtado A."/>
            <person name="Henry R.J."/>
            <person name="Mitter N."/>
        </authorList>
    </citation>
    <scope>NUCLEOTIDE SEQUENCE [LARGE SCALE GENOMIC DNA]</scope>
    <source>
        <strain evidence="2">cv. Hass</strain>
    </source>
</reference>
<evidence type="ECO:0000313" key="2">
    <source>
        <dbReference type="Proteomes" id="UP001234297"/>
    </source>
</evidence>
<organism evidence="1 2">
    <name type="scientific">Persea americana</name>
    <name type="common">Avocado</name>
    <dbReference type="NCBI Taxonomy" id="3435"/>
    <lineage>
        <taxon>Eukaryota</taxon>
        <taxon>Viridiplantae</taxon>
        <taxon>Streptophyta</taxon>
        <taxon>Embryophyta</taxon>
        <taxon>Tracheophyta</taxon>
        <taxon>Spermatophyta</taxon>
        <taxon>Magnoliopsida</taxon>
        <taxon>Magnoliidae</taxon>
        <taxon>Laurales</taxon>
        <taxon>Lauraceae</taxon>
        <taxon>Persea</taxon>
    </lineage>
</organism>
<dbReference type="EMBL" id="CM056809">
    <property type="protein sequence ID" value="KAJ8647665.1"/>
    <property type="molecule type" value="Genomic_DNA"/>
</dbReference>
<protein>
    <submittedName>
        <fullName evidence="1">Uncharacterized protein</fullName>
    </submittedName>
</protein>
<proteinExistence type="predicted"/>
<evidence type="ECO:0000313" key="1">
    <source>
        <dbReference type="EMBL" id="KAJ8647665.1"/>
    </source>
</evidence>
<gene>
    <name evidence="1" type="ORF">MRB53_000688</name>
</gene>
<comment type="caution">
    <text evidence="1">The sequence shown here is derived from an EMBL/GenBank/DDBJ whole genome shotgun (WGS) entry which is preliminary data.</text>
</comment>
<accession>A0ACC2MPM6</accession>
<dbReference type="Proteomes" id="UP001234297">
    <property type="component" value="Chromosome 1"/>
</dbReference>
<name>A0ACC2MPM6_PERAE</name>